<proteinExistence type="predicted"/>
<feature type="region of interest" description="Disordered" evidence="1">
    <location>
        <begin position="138"/>
        <end position="161"/>
    </location>
</feature>
<evidence type="ECO:0000256" key="1">
    <source>
        <dbReference type="SAM" id="MobiDB-lite"/>
    </source>
</evidence>
<reference evidence="2 3" key="2">
    <citation type="submission" date="2024-10" db="EMBL/GenBank/DDBJ databases">
        <authorList>
            <person name="Ryan C."/>
        </authorList>
    </citation>
    <scope>NUCLEOTIDE SEQUENCE [LARGE SCALE GENOMIC DNA]</scope>
</reference>
<dbReference type="EMBL" id="OZ075115">
    <property type="protein sequence ID" value="CAL5067805.1"/>
    <property type="molecule type" value="Genomic_DNA"/>
</dbReference>
<gene>
    <name evidence="2" type="ORF">URODEC1_LOCUS101187</name>
</gene>
<feature type="region of interest" description="Disordered" evidence="1">
    <location>
        <begin position="60"/>
        <end position="83"/>
    </location>
</feature>
<keyword evidence="3" id="KW-1185">Reference proteome</keyword>
<feature type="compositionally biased region" description="Basic and acidic residues" evidence="1">
    <location>
        <begin position="145"/>
        <end position="154"/>
    </location>
</feature>
<accession>A0ABC9F2S8</accession>
<reference evidence="3" key="1">
    <citation type="submission" date="2024-06" db="EMBL/GenBank/DDBJ databases">
        <authorList>
            <person name="Ryan C."/>
        </authorList>
    </citation>
    <scope>NUCLEOTIDE SEQUENCE [LARGE SCALE GENOMIC DNA]</scope>
</reference>
<dbReference type="Proteomes" id="UP001497457">
    <property type="component" value="Chromosome 5rd"/>
</dbReference>
<organism evidence="2 3">
    <name type="scientific">Urochloa decumbens</name>
    <dbReference type="NCBI Taxonomy" id="240449"/>
    <lineage>
        <taxon>Eukaryota</taxon>
        <taxon>Viridiplantae</taxon>
        <taxon>Streptophyta</taxon>
        <taxon>Embryophyta</taxon>
        <taxon>Tracheophyta</taxon>
        <taxon>Spermatophyta</taxon>
        <taxon>Magnoliopsida</taxon>
        <taxon>Liliopsida</taxon>
        <taxon>Poales</taxon>
        <taxon>Poaceae</taxon>
        <taxon>PACMAD clade</taxon>
        <taxon>Panicoideae</taxon>
        <taxon>Panicodae</taxon>
        <taxon>Paniceae</taxon>
        <taxon>Melinidinae</taxon>
        <taxon>Urochloa</taxon>
    </lineage>
</organism>
<name>A0ABC9F2S8_9POAL</name>
<dbReference type="AlphaFoldDB" id="A0ABC9F2S8"/>
<protein>
    <submittedName>
        <fullName evidence="2">Uncharacterized protein</fullName>
    </submittedName>
</protein>
<sequence length="161" mass="17744">MSTNVPEHGAPEKAPPPVVAGVHGRLEEVRVVAGGQPVPLQRVPHVLVRLNGRPLHAWLTASQGRQPAQAKASPDPDGLDRGRDHLHLTHDLLQLRQVVQVDGGQLRKRHTVDEYLFRVHFVQHKDMREGAAVDDVKGLQAGEGGDPHRQHKLEPWTGPKV</sequence>
<evidence type="ECO:0000313" key="3">
    <source>
        <dbReference type="Proteomes" id="UP001497457"/>
    </source>
</evidence>
<evidence type="ECO:0000313" key="2">
    <source>
        <dbReference type="EMBL" id="CAL5067805.1"/>
    </source>
</evidence>